<organism evidence="1 2">
    <name type="scientific">Hypsizygus marmoreus</name>
    <name type="common">White beech mushroom</name>
    <name type="synonym">Agaricus marmoreus</name>
    <dbReference type="NCBI Taxonomy" id="39966"/>
    <lineage>
        <taxon>Eukaryota</taxon>
        <taxon>Fungi</taxon>
        <taxon>Dikarya</taxon>
        <taxon>Basidiomycota</taxon>
        <taxon>Agaricomycotina</taxon>
        <taxon>Agaricomycetes</taxon>
        <taxon>Agaricomycetidae</taxon>
        <taxon>Agaricales</taxon>
        <taxon>Tricholomatineae</taxon>
        <taxon>Lyophyllaceae</taxon>
        <taxon>Hypsizygus</taxon>
    </lineage>
</organism>
<name>A0A369K1W1_HYPMA</name>
<dbReference type="Proteomes" id="UP000076154">
    <property type="component" value="Unassembled WGS sequence"/>
</dbReference>
<comment type="caution">
    <text evidence="1">The sequence shown here is derived from an EMBL/GenBank/DDBJ whole genome shotgun (WGS) entry which is preliminary data.</text>
</comment>
<dbReference type="EMBL" id="LUEZ02000010">
    <property type="protein sequence ID" value="RDB28609.1"/>
    <property type="molecule type" value="Genomic_DNA"/>
</dbReference>
<proteinExistence type="predicted"/>
<protein>
    <submittedName>
        <fullName evidence="1">Uncharacterized protein</fullName>
    </submittedName>
</protein>
<sequence length="280" mass="32131">MFDFFETSFNGSSTSYSGLDADVESLPTSTCFHVGLCFTLHNICEEVPLLAVPQAPRRAPINSLPSILVPMAPQPRMPNVETPPPFHTESPFDLAEAERQAEFIRSVNQQEKEYTDEERFQWEGESSRAEEFDKLVIEVRFAFDVNEERQNRSFLDACEERDVIFQKNDKIRENIFSESQISFAAAFEKSVAARTAQAEWHRSIRADHFRLGRQAREKACDKLVNALREQCETLLLAQAEAFVRFIRGKDRKDEIVPTVNLSITFECTSIWQCDTSRTCN</sequence>
<dbReference type="AlphaFoldDB" id="A0A369K1W1"/>
<keyword evidence="2" id="KW-1185">Reference proteome</keyword>
<evidence type="ECO:0000313" key="1">
    <source>
        <dbReference type="EMBL" id="RDB28609.1"/>
    </source>
</evidence>
<reference evidence="1" key="1">
    <citation type="submission" date="2018-04" db="EMBL/GenBank/DDBJ databases">
        <title>Whole genome sequencing of Hypsizygus marmoreus.</title>
        <authorList>
            <person name="Choi I.-G."/>
            <person name="Min B."/>
            <person name="Kim J.-G."/>
            <person name="Kim S."/>
            <person name="Oh Y.-L."/>
            <person name="Kong W.-S."/>
            <person name="Park H."/>
            <person name="Jeong J."/>
            <person name="Song E.-S."/>
        </authorList>
    </citation>
    <scope>NUCLEOTIDE SEQUENCE [LARGE SCALE GENOMIC DNA]</scope>
    <source>
        <strain evidence="1">51987-8</strain>
    </source>
</reference>
<evidence type="ECO:0000313" key="2">
    <source>
        <dbReference type="Proteomes" id="UP000076154"/>
    </source>
</evidence>
<accession>A0A369K1W1</accession>
<gene>
    <name evidence="1" type="ORF">Hypma_015056</name>
</gene>
<dbReference type="InParanoid" id="A0A369K1W1"/>